<dbReference type="EMBL" id="FZOF01000007">
    <property type="protein sequence ID" value="SNS67876.1"/>
    <property type="molecule type" value="Genomic_DNA"/>
</dbReference>
<sequence>MGIAGMTLTVVILVLAGAARRLHRYPGGWRFALSGRHDTDRAALDRARRAVRKLRRGARRELAGVRAQVARADRSHRRRVDDAERHLDRLRRPGRGAFVAKIGKVSLHEHVMVIAGPQTKVLPLDGLEVRFEHSQVGNHLYLRRPDGVHLESFAPGEHAEHDEDAVRRFSVRIENAVAKERAFLTERARSVKKAEDDLKAAHADTGPAEGARRHLGTVIARQRRDPALAEALAGLEAARDRWHGLTGRRPPR</sequence>
<evidence type="ECO:0000313" key="3">
    <source>
        <dbReference type="Proteomes" id="UP000198280"/>
    </source>
</evidence>
<dbReference type="OrthoDB" id="4328047at2"/>
<reference evidence="2 3" key="1">
    <citation type="submission" date="2017-06" db="EMBL/GenBank/DDBJ databases">
        <authorList>
            <person name="Kim H.J."/>
            <person name="Triplett B.A."/>
        </authorList>
    </citation>
    <scope>NUCLEOTIDE SEQUENCE [LARGE SCALE GENOMIC DNA]</scope>
    <source>
        <strain evidence="2 3">CGMCC 4.1858</strain>
    </source>
</reference>
<evidence type="ECO:0000256" key="1">
    <source>
        <dbReference type="SAM" id="MobiDB-lite"/>
    </source>
</evidence>
<protein>
    <submittedName>
        <fullName evidence="2">Uncharacterized protein</fullName>
    </submittedName>
</protein>
<feature type="region of interest" description="Disordered" evidence="1">
    <location>
        <begin position="194"/>
        <end position="213"/>
    </location>
</feature>
<dbReference type="RefSeq" id="WP_143681582.1">
    <property type="nucleotide sequence ID" value="NZ_FZOF01000007.1"/>
</dbReference>
<gene>
    <name evidence="2" type="ORF">SAMN05216252_107379</name>
</gene>
<evidence type="ECO:0000313" key="2">
    <source>
        <dbReference type="EMBL" id="SNS67876.1"/>
    </source>
</evidence>
<keyword evidence="3" id="KW-1185">Reference proteome</keyword>
<organism evidence="2 3">
    <name type="scientific">Actinacidiphila glaucinigra</name>
    <dbReference type="NCBI Taxonomy" id="235986"/>
    <lineage>
        <taxon>Bacteria</taxon>
        <taxon>Bacillati</taxon>
        <taxon>Actinomycetota</taxon>
        <taxon>Actinomycetes</taxon>
        <taxon>Kitasatosporales</taxon>
        <taxon>Streptomycetaceae</taxon>
        <taxon>Actinacidiphila</taxon>
    </lineage>
</organism>
<name>A0A239GEZ9_9ACTN</name>
<dbReference type="Proteomes" id="UP000198280">
    <property type="component" value="Unassembled WGS sequence"/>
</dbReference>
<dbReference type="AlphaFoldDB" id="A0A239GEZ9"/>
<accession>A0A239GEZ9</accession>
<proteinExistence type="predicted"/>